<dbReference type="CDD" id="cd20736">
    <property type="entry name" value="PoNe_Nuclease"/>
    <property type="match status" value="1"/>
</dbReference>
<accession>A0A1E5L738</accession>
<dbReference type="AlphaFoldDB" id="A0A1E5L738"/>
<dbReference type="SUPFAM" id="SSF52980">
    <property type="entry name" value="Restriction endonuclease-like"/>
    <property type="match status" value="1"/>
</dbReference>
<dbReference type="Pfam" id="PF02021">
    <property type="entry name" value="UPF0102"/>
    <property type="match status" value="1"/>
</dbReference>
<comment type="caution">
    <text evidence="3">The sequence shown here is derived from an EMBL/GenBank/DDBJ whole genome shotgun (WGS) entry which is preliminary data.</text>
</comment>
<evidence type="ECO:0000313" key="3">
    <source>
        <dbReference type="EMBL" id="OEH85799.1"/>
    </source>
</evidence>
<proteinExistence type="inferred from homology"/>
<dbReference type="InterPro" id="IPR003509">
    <property type="entry name" value="UPF0102_YraN-like"/>
</dbReference>
<evidence type="ECO:0000256" key="2">
    <source>
        <dbReference type="HAMAP-Rule" id="MF_00048"/>
    </source>
</evidence>
<keyword evidence="4" id="KW-1185">Reference proteome</keyword>
<dbReference type="NCBIfam" id="NF009150">
    <property type="entry name" value="PRK12497.1-3"/>
    <property type="match status" value="1"/>
</dbReference>
<dbReference type="EMBL" id="MJAT01000012">
    <property type="protein sequence ID" value="OEH85799.1"/>
    <property type="molecule type" value="Genomic_DNA"/>
</dbReference>
<evidence type="ECO:0000256" key="1">
    <source>
        <dbReference type="ARBA" id="ARBA00006738"/>
    </source>
</evidence>
<organism evidence="3 4">
    <name type="scientific">Desulfuribacillus stibiiarsenatis</name>
    <dbReference type="NCBI Taxonomy" id="1390249"/>
    <lineage>
        <taxon>Bacteria</taxon>
        <taxon>Bacillati</taxon>
        <taxon>Bacillota</taxon>
        <taxon>Desulfuribacillia</taxon>
        <taxon>Desulfuribacillales</taxon>
        <taxon>Desulfuribacillaceae</taxon>
        <taxon>Desulfuribacillus</taxon>
    </lineage>
</organism>
<dbReference type="OrthoDB" id="9802516at2"/>
<dbReference type="HAMAP" id="MF_00048">
    <property type="entry name" value="UPF0102"/>
    <property type="match status" value="1"/>
</dbReference>
<gene>
    <name evidence="3" type="ORF">BHU72_03185</name>
</gene>
<dbReference type="GO" id="GO:0003676">
    <property type="term" value="F:nucleic acid binding"/>
    <property type="evidence" value="ECO:0007669"/>
    <property type="project" value="InterPro"/>
</dbReference>
<dbReference type="Proteomes" id="UP000095255">
    <property type="component" value="Unassembled WGS sequence"/>
</dbReference>
<dbReference type="PANTHER" id="PTHR34039">
    <property type="entry name" value="UPF0102 PROTEIN YRAN"/>
    <property type="match status" value="1"/>
</dbReference>
<dbReference type="PANTHER" id="PTHR34039:SF1">
    <property type="entry name" value="UPF0102 PROTEIN YRAN"/>
    <property type="match status" value="1"/>
</dbReference>
<name>A0A1E5L738_9FIRM</name>
<dbReference type="RefSeq" id="WP_069701882.1">
    <property type="nucleotide sequence ID" value="NZ_MJAT01000012.1"/>
</dbReference>
<evidence type="ECO:0000313" key="4">
    <source>
        <dbReference type="Proteomes" id="UP000095255"/>
    </source>
</evidence>
<dbReference type="NCBIfam" id="TIGR00252">
    <property type="entry name" value="YraN family protein"/>
    <property type="match status" value="1"/>
</dbReference>
<sequence length="120" mass="14052">MNHKALGTLGESIAKTYLEQESYQTVAMNWRHRFGEIDLIMLDPKGVLVLVEVKLRTTAFKGTGLDSIDYRKQQKLYQLFQLFLMKHPRYQKLPVRMDAISITYNRKLQKVEDVIHLQGI</sequence>
<protein>
    <recommendedName>
        <fullName evidence="2">UPF0102 protein BHU72_03185</fullName>
    </recommendedName>
</protein>
<dbReference type="InterPro" id="IPR011856">
    <property type="entry name" value="tRNA_endonuc-like_dom_sf"/>
</dbReference>
<comment type="similarity">
    <text evidence="1 2">Belongs to the UPF0102 family.</text>
</comment>
<dbReference type="InterPro" id="IPR011335">
    <property type="entry name" value="Restrct_endonuc-II-like"/>
</dbReference>
<dbReference type="Gene3D" id="3.40.1350.10">
    <property type="match status" value="1"/>
</dbReference>
<dbReference type="STRING" id="1390249.BHU72_03185"/>
<reference evidence="3 4" key="1">
    <citation type="submission" date="2016-09" db="EMBL/GenBank/DDBJ databases">
        <title>Desulfuribacillus arsenicus sp. nov., an obligately anaerobic, dissimilatory arsenic- and antimonate-reducing bacterium isolated from anoxic sediments.</title>
        <authorList>
            <person name="Abin C.A."/>
            <person name="Hollibaugh J.T."/>
        </authorList>
    </citation>
    <scope>NUCLEOTIDE SEQUENCE [LARGE SCALE GENOMIC DNA]</scope>
    <source>
        <strain evidence="3 4">MLFW-2</strain>
    </source>
</reference>